<dbReference type="STRING" id="5364.A0A5C3MTU2"/>
<evidence type="ECO:0000313" key="2">
    <source>
        <dbReference type="EMBL" id="TFK48363.1"/>
    </source>
</evidence>
<dbReference type="Proteomes" id="UP000305948">
    <property type="component" value="Unassembled WGS sequence"/>
</dbReference>
<organism evidence="2 3">
    <name type="scientific">Heliocybe sulcata</name>
    <dbReference type="NCBI Taxonomy" id="5364"/>
    <lineage>
        <taxon>Eukaryota</taxon>
        <taxon>Fungi</taxon>
        <taxon>Dikarya</taxon>
        <taxon>Basidiomycota</taxon>
        <taxon>Agaricomycotina</taxon>
        <taxon>Agaricomycetes</taxon>
        <taxon>Gloeophyllales</taxon>
        <taxon>Gloeophyllaceae</taxon>
        <taxon>Heliocybe</taxon>
    </lineage>
</organism>
<protein>
    <submittedName>
        <fullName evidence="2">Uncharacterized protein</fullName>
    </submittedName>
</protein>
<reference evidence="2 3" key="1">
    <citation type="journal article" date="2019" name="Nat. Ecol. Evol.">
        <title>Megaphylogeny resolves global patterns of mushroom evolution.</title>
        <authorList>
            <person name="Varga T."/>
            <person name="Krizsan K."/>
            <person name="Foldi C."/>
            <person name="Dima B."/>
            <person name="Sanchez-Garcia M."/>
            <person name="Sanchez-Ramirez S."/>
            <person name="Szollosi G.J."/>
            <person name="Szarkandi J.G."/>
            <person name="Papp V."/>
            <person name="Albert L."/>
            <person name="Andreopoulos W."/>
            <person name="Angelini C."/>
            <person name="Antonin V."/>
            <person name="Barry K.W."/>
            <person name="Bougher N.L."/>
            <person name="Buchanan P."/>
            <person name="Buyck B."/>
            <person name="Bense V."/>
            <person name="Catcheside P."/>
            <person name="Chovatia M."/>
            <person name="Cooper J."/>
            <person name="Damon W."/>
            <person name="Desjardin D."/>
            <person name="Finy P."/>
            <person name="Geml J."/>
            <person name="Haridas S."/>
            <person name="Hughes K."/>
            <person name="Justo A."/>
            <person name="Karasinski D."/>
            <person name="Kautmanova I."/>
            <person name="Kiss B."/>
            <person name="Kocsube S."/>
            <person name="Kotiranta H."/>
            <person name="LaButti K.M."/>
            <person name="Lechner B.E."/>
            <person name="Liimatainen K."/>
            <person name="Lipzen A."/>
            <person name="Lukacs Z."/>
            <person name="Mihaltcheva S."/>
            <person name="Morgado L.N."/>
            <person name="Niskanen T."/>
            <person name="Noordeloos M.E."/>
            <person name="Ohm R.A."/>
            <person name="Ortiz-Santana B."/>
            <person name="Ovrebo C."/>
            <person name="Racz N."/>
            <person name="Riley R."/>
            <person name="Savchenko A."/>
            <person name="Shiryaev A."/>
            <person name="Soop K."/>
            <person name="Spirin V."/>
            <person name="Szebenyi C."/>
            <person name="Tomsovsky M."/>
            <person name="Tulloss R.E."/>
            <person name="Uehling J."/>
            <person name="Grigoriev I.V."/>
            <person name="Vagvolgyi C."/>
            <person name="Papp T."/>
            <person name="Martin F.M."/>
            <person name="Miettinen O."/>
            <person name="Hibbett D.S."/>
            <person name="Nagy L.G."/>
        </authorList>
    </citation>
    <scope>NUCLEOTIDE SEQUENCE [LARGE SCALE GENOMIC DNA]</scope>
    <source>
        <strain evidence="2 3">OMC1185</strain>
    </source>
</reference>
<gene>
    <name evidence="2" type="ORF">OE88DRAFT_518359</name>
</gene>
<feature type="compositionally biased region" description="Basic and acidic residues" evidence="1">
    <location>
        <begin position="279"/>
        <end position="304"/>
    </location>
</feature>
<feature type="region of interest" description="Disordered" evidence="1">
    <location>
        <begin position="235"/>
        <end position="328"/>
    </location>
</feature>
<dbReference type="AlphaFoldDB" id="A0A5C3MTU2"/>
<dbReference type="EMBL" id="ML213519">
    <property type="protein sequence ID" value="TFK48363.1"/>
    <property type="molecule type" value="Genomic_DNA"/>
</dbReference>
<evidence type="ECO:0000256" key="1">
    <source>
        <dbReference type="SAM" id="MobiDB-lite"/>
    </source>
</evidence>
<keyword evidence="3" id="KW-1185">Reference proteome</keyword>
<accession>A0A5C3MTU2</accession>
<evidence type="ECO:0000313" key="3">
    <source>
        <dbReference type="Proteomes" id="UP000305948"/>
    </source>
</evidence>
<feature type="compositionally biased region" description="Acidic residues" evidence="1">
    <location>
        <begin position="250"/>
        <end position="278"/>
    </location>
</feature>
<name>A0A5C3MTU2_9AGAM</name>
<feature type="compositionally biased region" description="Basic residues" evidence="1">
    <location>
        <begin position="164"/>
        <end position="177"/>
    </location>
</feature>
<proteinExistence type="predicted"/>
<dbReference type="OrthoDB" id="3270344at2759"/>
<feature type="region of interest" description="Disordered" evidence="1">
    <location>
        <begin position="164"/>
        <end position="188"/>
    </location>
</feature>
<sequence length="451" mass="50618">MAMGPPGDVEGRGEYETGRVICEICGEGVSFRDEGTGGFTLKHWEAHRAACASNNHVSESSTAAIRLPPTHPSHLPPSSATMQHILQHHPTSSPDMPILPMSNKRRRAKRSEEERIAYLRNDEHVAQFEAYRVLCGNCHKWIRLRPNSTYCSIPWDAHRKSCLARKGPGSRRGKKTKNPLPALPPDPRVAYFAKDPDVRKYEGDRVLCNLCVRWVSLVENGKNATTALEVQPQIPSPKKAKQVKRKEIENYDEEEDAEEEEDEDEDAEGDDESEEDKEVGEGHTEGVEESDEVIKRWVQHKQECRANGGSSKPSTSSTPSPPPSNGRRLNAEQRAAYLRADPLIAHVEPNRVFCSVCEKWVQLRQDSTYCAYPWVMHRGKCVKRKERRLEKIEEARARMAEVVSAPASEAARRPGLARGSIVLYPHLALVPPLHHVREHGRPDADGTGRVS</sequence>